<evidence type="ECO:0000313" key="3">
    <source>
        <dbReference type="Proteomes" id="UP001153050"/>
    </source>
</evidence>
<evidence type="ECO:0000313" key="2">
    <source>
        <dbReference type="EMBL" id="CAH2403026.1"/>
    </source>
</evidence>
<feature type="repeat" description="TPR" evidence="1">
    <location>
        <begin position="736"/>
        <end position="769"/>
    </location>
</feature>
<dbReference type="EMBL" id="CAKXZT010000131">
    <property type="protein sequence ID" value="CAH2403026.1"/>
    <property type="molecule type" value="Genomic_DNA"/>
</dbReference>
<keyword evidence="3" id="KW-1185">Reference proteome</keyword>
<accession>A0ABN8K1C4</accession>
<dbReference type="SUPFAM" id="SSF48452">
    <property type="entry name" value="TPR-like"/>
    <property type="match status" value="1"/>
</dbReference>
<sequence>MSVLLSPAQKAWQPLLTFQYSDQACFSSLPFNIWAGSTSERGPGPAMYLFGPFRQMLSSAFCDPSIGKLTDTTRALICPVIHGSDRSSRSAVTLAQTIFEIRNLIYAGFYEEARGLAERYSQQSTDPTLCWMQYLNLLSRFLINPNDSAVDELARIANHASHVDSLLGFYVDQLRSMAHSFHRKSSCGILKRLEKYLELFELQGMPKTDLQIFRGRVLQEKIRWANGLEDSRELYREFDDLLECLDTQVQFDTNDRLNSNKHRDLLLKETCLRLLRARAIHEWAKERFSQAAEYVRRAAEIDPFCPQLAVIGGQLSERLNNIHEAEWQYGRAAEFGIIERTFALGRLARMRKDTSARTLLNRDADASNVTGYPLPHHRVRNIKNGPRPKPPIELQYVLTAWSKSPQKVIQGTKGYVRRSETYRRFPMYWTLRFDHTSTSLPTFAYAPIYCFQAARDVLSPEPEALFPQHCFHEGFREQLLFASMPGFKYFPSNEIWGSKIDDLVGSSRFIQLREWIRWYDEMGSLRQAYILRLLSYLGFFEEAAGLMRGRRVQANAAMDMYLQYTMLFVRHLCEPDTDFDVLCEVLWKQRRTEGSNIRTLLSICILGGVHAARRKRDFVRIAVWRRRGGKVLQNLERSVEHYSRFERDLMSSRFWRFASFEPFFAGEASRLLKESEESLFLARSLSPATPKQLILKKDNMYAAMETYARSLLHVGDTWGARFVIEKAVVEADPKDARLWTQLGEYRERCGDLESAVAAYDTAALLGPPYRMIALFKSASVLERTGQWNEASTRYMRSVRYYPYAVESLVSLVRVGKQSGRHHLASWAQDALECVRRGGESPNGADAEN</sequence>
<comment type="caution">
    <text evidence="2">The sequence shown here is derived from an EMBL/GenBank/DDBJ whole genome shotgun (WGS) entry which is preliminary data.</text>
</comment>
<evidence type="ECO:0000256" key="1">
    <source>
        <dbReference type="PROSITE-ProRule" id="PRU00339"/>
    </source>
</evidence>
<evidence type="ECO:0008006" key="4">
    <source>
        <dbReference type="Google" id="ProtNLM"/>
    </source>
</evidence>
<dbReference type="PROSITE" id="PS50005">
    <property type="entry name" value="TPR"/>
    <property type="match status" value="1"/>
</dbReference>
<dbReference type="PANTHER" id="PTHR12558">
    <property type="entry name" value="CELL DIVISION CYCLE 16,23,27"/>
    <property type="match status" value="1"/>
</dbReference>
<proteinExistence type="predicted"/>
<dbReference type="InterPro" id="IPR019734">
    <property type="entry name" value="TPR_rpt"/>
</dbReference>
<dbReference type="InterPro" id="IPR011990">
    <property type="entry name" value="TPR-like_helical_dom_sf"/>
</dbReference>
<reference evidence="2 3" key="1">
    <citation type="submission" date="2022-03" db="EMBL/GenBank/DDBJ databases">
        <authorList>
            <person name="Brunel B."/>
        </authorList>
    </citation>
    <scope>NUCLEOTIDE SEQUENCE [LARGE SCALE GENOMIC DNA]</scope>
    <source>
        <strain evidence="2">STM5069sample</strain>
    </source>
</reference>
<gene>
    <name evidence="2" type="ORF">MES5069_360119</name>
</gene>
<keyword evidence="1" id="KW-0802">TPR repeat</keyword>
<dbReference type="Gene3D" id="1.25.40.10">
    <property type="entry name" value="Tetratricopeptide repeat domain"/>
    <property type="match status" value="1"/>
</dbReference>
<protein>
    <recommendedName>
        <fullName evidence="4">Tetratricopeptide repeat protein</fullName>
    </recommendedName>
</protein>
<dbReference type="Proteomes" id="UP001153050">
    <property type="component" value="Unassembled WGS sequence"/>
</dbReference>
<name>A0ABN8K1C4_9HYPH</name>
<organism evidence="2 3">
    <name type="scientific">Mesorhizobium escarrei</name>
    <dbReference type="NCBI Taxonomy" id="666018"/>
    <lineage>
        <taxon>Bacteria</taxon>
        <taxon>Pseudomonadati</taxon>
        <taxon>Pseudomonadota</taxon>
        <taxon>Alphaproteobacteria</taxon>
        <taxon>Hyphomicrobiales</taxon>
        <taxon>Phyllobacteriaceae</taxon>
        <taxon>Mesorhizobium</taxon>
    </lineage>
</organism>
<dbReference type="PANTHER" id="PTHR12558:SF10">
    <property type="entry name" value="CELL DIVISION CYCLE PROTEIN 23 HOMOLOG"/>
    <property type="match status" value="1"/>
</dbReference>